<evidence type="ECO:0000313" key="1">
    <source>
        <dbReference type="EMBL" id="GAA3948386.1"/>
    </source>
</evidence>
<protein>
    <submittedName>
        <fullName evidence="1">Uncharacterized protein</fullName>
    </submittedName>
</protein>
<organism evidence="1 2">
    <name type="scientific">Allohahella marinimesophila</name>
    <dbReference type="NCBI Taxonomy" id="1054972"/>
    <lineage>
        <taxon>Bacteria</taxon>
        <taxon>Pseudomonadati</taxon>
        <taxon>Pseudomonadota</taxon>
        <taxon>Gammaproteobacteria</taxon>
        <taxon>Oceanospirillales</taxon>
        <taxon>Hahellaceae</taxon>
        <taxon>Allohahella</taxon>
    </lineage>
</organism>
<keyword evidence="2" id="KW-1185">Reference proteome</keyword>
<sequence length="65" mass="7153">MAVRYPQLDRQHLLAVGVLLCEAAGSALRFAVNTEEPMRTTLVACLKQLIVMQLEALLAGQTEQE</sequence>
<gene>
    <name evidence="1" type="ORF">GCM10022278_04470</name>
</gene>
<proteinExistence type="predicted"/>
<comment type="caution">
    <text evidence="1">The sequence shown here is derived from an EMBL/GenBank/DDBJ whole genome shotgun (WGS) entry which is preliminary data.</text>
</comment>
<dbReference type="EMBL" id="BAABBO010000001">
    <property type="protein sequence ID" value="GAA3948386.1"/>
    <property type="molecule type" value="Genomic_DNA"/>
</dbReference>
<accession>A0ABP7NJ77</accession>
<name>A0ABP7NJ77_9GAMM</name>
<evidence type="ECO:0000313" key="2">
    <source>
        <dbReference type="Proteomes" id="UP001501337"/>
    </source>
</evidence>
<dbReference type="Proteomes" id="UP001501337">
    <property type="component" value="Unassembled WGS sequence"/>
</dbReference>
<reference evidence="2" key="1">
    <citation type="journal article" date="2019" name="Int. J. Syst. Evol. Microbiol.">
        <title>The Global Catalogue of Microorganisms (GCM) 10K type strain sequencing project: providing services to taxonomists for standard genome sequencing and annotation.</title>
        <authorList>
            <consortium name="The Broad Institute Genomics Platform"/>
            <consortium name="The Broad Institute Genome Sequencing Center for Infectious Disease"/>
            <person name="Wu L."/>
            <person name="Ma J."/>
        </authorList>
    </citation>
    <scope>NUCLEOTIDE SEQUENCE [LARGE SCALE GENOMIC DNA]</scope>
    <source>
        <strain evidence="2">JCM 17555</strain>
    </source>
</reference>